<protein>
    <submittedName>
        <fullName evidence="1">Uncharacterized protein</fullName>
    </submittedName>
</protein>
<dbReference type="AlphaFoldDB" id="A0A2T7BLZ7"/>
<dbReference type="EMBL" id="QCYK01000001">
    <property type="protein sequence ID" value="PUZ28704.1"/>
    <property type="molecule type" value="Genomic_DNA"/>
</dbReference>
<dbReference type="Proteomes" id="UP000244450">
    <property type="component" value="Unassembled WGS sequence"/>
</dbReference>
<gene>
    <name evidence="1" type="ORF">DCC81_04260</name>
</gene>
<name>A0A2T7BLZ7_9BACT</name>
<evidence type="ECO:0000313" key="1">
    <source>
        <dbReference type="EMBL" id="PUZ28704.1"/>
    </source>
</evidence>
<evidence type="ECO:0000313" key="2">
    <source>
        <dbReference type="Proteomes" id="UP000244450"/>
    </source>
</evidence>
<keyword evidence="2" id="KW-1185">Reference proteome</keyword>
<sequence length="98" mass="11062">MTLGYGILNSYGQCTTQVEYLDQLNKPGVVPHPGHARIHESKYFQFYDYLIYVNLYMQSVAITEYALLMVSRLRVAEASGHSQAGLAAGPEKREKIFC</sequence>
<comment type="caution">
    <text evidence="1">The sequence shown here is derived from an EMBL/GenBank/DDBJ whole genome shotgun (WGS) entry which is preliminary data.</text>
</comment>
<proteinExistence type="predicted"/>
<accession>A0A2T7BLZ7</accession>
<reference evidence="1 2" key="1">
    <citation type="submission" date="2018-04" db="EMBL/GenBank/DDBJ databases">
        <title>Chitinophaga fuyangensis sp. nov., isolated from soil in a chemical factory.</title>
        <authorList>
            <person name="Chen K."/>
        </authorList>
    </citation>
    <scope>NUCLEOTIDE SEQUENCE [LARGE SCALE GENOMIC DNA]</scope>
    <source>
        <strain evidence="1 2">LY-1</strain>
    </source>
</reference>
<organism evidence="1 2">
    <name type="scientific">Chitinophaga parva</name>
    <dbReference type="NCBI Taxonomy" id="2169414"/>
    <lineage>
        <taxon>Bacteria</taxon>
        <taxon>Pseudomonadati</taxon>
        <taxon>Bacteroidota</taxon>
        <taxon>Chitinophagia</taxon>
        <taxon>Chitinophagales</taxon>
        <taxon>Chitinophagaceae</taxon>
        <taxon>Chitinophaga</taxon>
    </lineage>
</organism>